<dbReference type="SUPFAM" id="SSF81593">
    <property type="entry name" value="Nucleotidyltransferase substrate binding subunit/domain"/>
    <property type="match status" value="2"/>
</dbReference>
<dbReference type="GO" id="GO:0005524">
    <property type="term" value="F:ATP binding"/>
    <property type="evidence" value="ECO:0007669"/>
    <property type="project" value="UniProtKB-KW"/>
</dbReference>
<name>A0A7W6A4P6_9CAUL</name>
<dbReference type="AlphaFoldDB" id="A0A7W6A4P6"/>
<comment type="caution">
    <text evidence="9">The sequence shown here is derived from an EMBL/GenBank/DDBJ whole genome shotgun (WGS) entry which is preliminary data.</text>
</comment>
<feature type="domain" description="Glutamate-ammonia ligase adenylyltransferase repeated" evidence="7">
    <location>
        <begin position="574"/>
        <end position="806"/>
    </location>
</feature>
<dbReference type="CDD" id="cd05401">
    <property type="entry name" value="NT_GlnE_GlnD_like"/>
    <property type="match status" value="2"/>
</dbReference>
<keyword evidence="2 9" id="KW-0548">Nucleotidyltransferase</keyword>
<evidence type="ECO:0000256" key="5">
    <source>
        <dbReference type="ARBA" id="ARBA00022842"/>
    </source>
</evidence>
<evidence type="ECO:0000259" key="8">
    <source>
        <dbReference type="Pfam" id="PF08335"/>
    </source>
</evidence>
<dbReference type="Gene3D" id="1.20.120.330">
    <property type="entry name" value="Nucleotidyltransferases domain 2"/>
    <property type="match status" value="2"/>
</dbReference>
<proteinExistence type="predicted"/>
<dbReference type="Gene3D" id="3.30.460.10">
    <property type="entry name" value="Beta Polymerase, domain 2"/>
    <property type="match status" value="2"/>
</dbReference>
<dbReference type="NCBIfam" id="NF010706">
    <property type="entry name" value="PRK14108.1"/>
    <property type="match status" value="1"/>
</dbReference>
<dbReference type="Gene3D" id="1.20.120.1510">
    <property type="match status" value="1"/>
</dbReference>
<keyword evidence="3" id="KW-0547">Nucleotide-binding</keyword>
<organism evidence="9 10">
    <name type="scientific">Brevundimonas mediterranea</name>
    <dbReference type="NCBI Taxonomy" id="74329"/>
    <lineage>
        <taxon>Bacteria</taxon>
        <taxon>Pseudomonadati</taxon>
        <taxon>Pseudomonadota</taxon>
        <taxon>Alphaproteobacteria</taxon>
        <taxon>Caulobacterales</taxon>
        <taxon>Caulobacteraceae</taxon>
        <taxon>Brevundimonas</taxon>
    </lineage>
</organism>
<dbReference type="InterPro" id="IPR005190">
    <property type="entry name" value="GlnE_rpt_dom"/>
</dbReference>
<dbReference type="GO" id="GO:0005829">
    <property type="term" value="C:cytosol"/>
    <property type="evidence" value="ECO:0007669"/>
    <property type="project" value="TreeGrafter"/>
</dbReference>
<dbReference type="RefSeq" id="WP_183196191.1">
    <property type="nucleotide sequence ID" value="NZ_JACIDA010000001.1"/>
</dbReference>
<evidence type="ECO:0000256" key="6">
    <source>
        <dbReference type="ARBA" id="ARBA00023268"/>
    </source>
</evidence>
<dbReference type="InterPro" id="IPR043519">
    <property type="entry name" value="NT_sf"/>
</dbReference>
<evidence type="ECO:0000256" key="3">
    <source>
        <dbReference type="ARBA" id="ARBA00022741"/>
    </source>
</evidence>
<keyword evidence="9" id="KW-0436">Ligase</keyword>
<evidence type="ECO:0000313" key="10">
    <source>
        <dbReference type="Proteomes" id="UP000532936"/>
    </source>
</evidence>
<evidence type="ECO:0000256" key="1">
    <source>
        <dbReference type="ARBA" id="ARBA00022679"/>
    </source>
</evidence>
<dbReference type="Proteomes" id="UP000532936">
    <property type="component" value="Unassembled WGS sequence"/>
</dbReference>
<dbReference type="EMBL" id="JACIDA010000001">
    <property type="protein sequence ID" value="MBB3872087.1"/>
    <property type="molecule type" value="Genomic_DNA"/>
</dbReference>
<gene>
    <name evidence="9" type="ORF">GGR11_001601</name>
</gene>
<dbReference type="InterPro" id="IPR023057">
    <property type="entry name" value="GlnE"/>
</dbReference>
<feature type="domain" description="Glutamate-ammonia ligase adenylyltransferase repeated" evidence="7">
    <location>
        <begin position="54"/>
        <end position="297"/>
    </location>
</feature>
<dbReference type="GO" id="GO:0000820">
    <property type="term" value="P:regulation of glutamine family amino acid metabolic process"/>
    <property type="evidence" value="ECO:0007669"/>
    <property type="project" value="TreeGrafter"/>
</dbReference>
<evidence type="ECO:0000259" key="7">
    <source>
        <dbReference type="Pfam" id="PF03710"/>
    </source>
</evidence>
<reference evidence="9 10" key="1">
    <citation type="submission" date="2020-08" db="EMBL/GenBank/DDBJ databases">
        <title>Genomic Encyclopedia of Type Strains, Phase IV (KMG-IV): sequencing the most valuable type-strain genomes for metagenomic binning, comparative biology and taxonomic classification.</title>
        <authorList>
            <person name="Goeker M."/>
        </authorList>
    </citation>
    <scope>NUCLEOTIDE SEQUENCE [LARGE SCALE GENOMIC DNA]</scope>
    <source>
        <strain evidence="9 10">DSM 14878</strain>
    </source>
</reference>
<dbReference type="EC" id="2.7.7.42" evidence="9"/>
<dbReference type="PANTHER" id="PTHR30621:SF0">
    <property type="entry name" value="BIFUNCTIONAL GLUTAMINE SYNTHETASE ADENYLYLTRANSFERASE_ADENYLYL-REMOVING ENZYME"/>
    <property type="match status" value="1"/>
</dbReference>
<dbReference type="NCBIfam" id="NF008292">
    <property type="entry name" value="PRK11072.1"/>
    <property type="match status" value="1"/>
</dbReference>
<dbReference type="Pfam" id="PF03710">
    <property type="entry name" value="GlnE"/>
    <property type="match status" value="2"/>
</dbReference>
<sequence>MADTETSATISLGQRIKAAGPVANPAAADRLLETLIEAADADGWRETLDAAWPALAPVAGASPYLAGLMRRRPAHLRRLLETNPTSGLIRILAETDALDDEPDEVRAPLRVLKADLHLLTALADLGGVWDLDQVTGALSSFADAACRAALRAVAAEQRARGRLISPPDDSRGPIPGLFGLAMGKHGANELNYSSDIDISLFFEPRLMGLALREGEEMQDFANRVGKGIATLLTERTADGYVFRVDLRLRPDPSSTPPVVSGPMALAYYESVGQNWERAAFIKARPVLGDPRAAARFVKALRPFIWRRSLDYAAVLDIQSIKKQIHVHKTGEGLQAAGANLKLGRGGIREIEFYAQTQQLILAGRDPELRATRTLDALAALAQADHIPAAVAEEMSAAYVELRGLEHRVQMLDDEQTHRLPEDPQRRAAVAALAGWTDLAAFDAHVEALLVRVNTRYGELFEGGEELDSAYGSLVFTGVENDPETLDTLRRMGFSEAPSVADTIRSWHHGRIPATRTERGRELFTRLAPRLLEALARSGAPDDAFRRFAVFFSGLAAGVQVQALFLNQPKLFEMVLGVMAFAPRLARTLGRQPAALDGVLDARFLADLSDETGLTEQILREAGETEDFEGAMNAVRRLHREQMFRIGIHAMTGRAGPEAAGRAYAALADAAMRTLSPAALAETERLGGAFPGAVAVVALGKAGSREMTAGSDLDLMTLYDAPPETVSEIKGWTADVFYARFTQRLIAALSAHTAEGGLYEVDMRLRPTGSKGPVSVRLSTFDDYYAGEAETWEFMVLTRARVVWASDPVFGDRVSAAIEAALRRPRPGVDVAADVRRMRALMDRERRPHGFWDLKLSPGGQVDAEFAAQYRQLQAAVAGEPLTLSTLEALHDDPVLAEAWRVQQRLAHLLAAAFEGRVDPEAEPSVFRLRLAEAAGAQDFESLKTELTELRARARKAFERAVPLTREEVSRDGESEEPRSIS</sequence>
<evidence type="ECO:0000256" key="2">
    <source>
        <dbReference type="ARBA" id="ARBA00022695"/>
    </source>
</evidence>
<keyword evidence="4" id="KW-0067">ATP-binding</keyword>
<dbReference type="InterPro" id="IPR013546">
    <property type="entry name" value="PII_UdlTrfase/GS_AdlTrfase"/>
</dbReference>
<dbReference type="SUPFAM" id="SSF81301">
    <property type="entry name" value="Nucleotidyltransferase"/>
    <property type="match status" value="2"/>
</dbReference>
<evidence type="ECO:0000256" key="4">
    <source>
        <dbReference type="ARBA" id="ARBA00022840"/>
    </source>
</evidence>
<dbReference type="GO" id="GO:0016874">
    <property type="term" value="F:ligase activity"/>
    <property type="evidence" value="ECO:0007669"/>
    <property type="project" value="UniProtKB-KW"/>
</dbReference>
<keyword evidence="5" id="KW-0460">Magnesium</keyword>
<dbReference type="GO" id="GO:0008882">
    <property type="term" value="F:[glutamate-ammonia-ligase] adenylyltransferase activity"/>
    <property type="evidence" value="ECO:0007669"/>
    <property type="project" value="UniProtKB-EC"/>
</dbReference>
<keyword evidence="1 9" id="KW-0808">Transferase</keyword>
<dbReference type="PANTHER" id="PTHR30621">
    <property type="entry name" value="GLUTAMINE SYNTHETASE ADENYLYLTRANSFERASE"/>
    <property type="match status" value="1"/>
</dbReference>
<evidence type="ECO:0000313" key="9">
    <source>
        <dbReference type="EMBL" id="MBB3872087.1"/>
    </source>
</evidence>
<feature type="domain" description="PII-uridylyltransferase/Glutamine-synthetase adenylyltransferase" evidence="8">
    <location>
        <begin position="322"/>
        <end position="457"/>
    </location>
</feature>
<dbReference type="Pfam" id="PF08335">
    <property type="entry name" value="GlnD_UR_UTase"/>
    <property type="match status" value="1"/>
</dbReference>
<protein>
    <submittedName>
        <fullName evidence="9">Glutamate-ammonia-ligase adenylyltransferase</fullName>
        <ecNumber evidence="9">2.7.7.42</ecNumber>
    </submittedName>
</protein>
<accession>A0A7W6A4P6</accession>
<keyword evidence="6" id="KW-0511">Multifunctional enzyme</keyword>